<feature type="domain" description="Phospholipid/glycerol acyltransferase" evidence="1">
    <location>
        <begin position="88"/>
        <end position="196"/>
    </location>
</feature>
<dbReference type="GO" id="GO:0016746">
    <property type="term" value="F:acyltransferase activity"/>
    <property type="evidence" value="ECO:0007669"/>
    <property type="project" value="UniProtKB-KW"/>
</dbReference>
<dbReference type="Proteomes" id="UP001595840">
    <property type="component" value="Unassembled WGS sequence"/>
</dbReference>
<dbReference type="Pfam" id="PF01553">
    <property type="entry name" value="Acyltransferase"/>
    <property type="match status" value="1"/>
</dbReference>
<keyword evidence="2" id="KW-0808">Transferase</keyword>
<keyword evidence="3" id="KW-1185">Reference proteome</keyword>
<dbReference type="SUPFAM" id="SSF69593">
    <property type="entry name" value="Glycerol-3-phosphate (1)-acyltransferase"/>
    <property type="match status" value="1"/>
</dbReference>
<organism evidence="2 3">
    <name type="scientific">Simiduia curdlanivorans</name>
    <dbReference type="NCBI Taxonomy" id="1492769"/>
    <lineage>
        <taxon>Bacteria</taxon>
        <taxon>Pseudomonadati</taxon>
        <taxon>Pseudomonadota</taxon>
        <taxon>Gammaproteobacteria</taxon>
        <taxon>Cellvibrionales</taxon>
        <taxon>Cellvibrionaceae</taxon>
        <taxon>Simiduia</taxon>
    </lineage>
</organism>
<evidence type="ECO:0000313" key="2">
    <source>
        <dbReference type="EMBL" id="MFC4360887.1"/>
    </source>
</evidence>
<dbReference type="PANTHER" id="PTHR30068:SF3">
    <property type="entry name" value="PHOSPHOLIPID_GLYCEROL ACYLTRANSFERASE DOMAIN-CONTAINING PROTEIN"/>
    <property type="match status" value="1"/>
</dbReference>
<protein>
    <submittedName>
        <fullName evidence="2">1-acyl-sn-glycerol-3-phosphate acyltransferase</fullName>
    </submittedName>
</protein>
<sequence>MSEFDDIRPYRDEEVAPVLAGIVGNPELHAAIAALKFPVISRLVPWLIKPLVAKKLRAEFNGIATVDDLQELVSGYLRAMLDEKSRGVTASGLDKLDRDKPYLFISNHRDIAMDPALVTWMLYLNHFRTLQIAIGDNLLTKPYVSDIMRLNKSFIVNRSAKAPREKLKAAKYLSSYIHHVLCEEQSSLWIAQREGRAKDGRDKTNSAVVSMIALSKPKQQPLGDYLAELNIVPVSISYEWDPCDLAKSRELYLLKTEGSYQKGEQEDIASIAAGINGFKGRIHLTYGDVIKGEFKGTDEVAAEIDRQILSNYRLHPSNCLAYQQLTGLVPKVKVGEAQVAFNADDYPAEAAELKRRIQGLNDEQRDIFLASYANPVSAHLDINR</sequence>
<proteinExistence type="predicted"/>
<gene>
    <name evidence="2" type="ORF">ACFOX3_01165</name>
</gene>
<evidence type="ECO:0000259" key="1">
    <source>
        <dbReference type="Pfam" id="PF01553"/>
    </source>
</evidence>
<dbReference type="EMBL" id="JBHSCX010000002">
    <property type="protein sequence ID" value="MFC4360887.1"/>
    <property type="molecule type" value="Genomic_DNA"/>
</dbReference>
<dbReference type="RefSeq" id="WP_290261813.1">
    <property type="nucleotide sequence ID" value="NZ_JAUFQG010000004.1"/>
</dbReference>
<keyword evidence="2" id="KW-0012">Acyltransferase</keyword>
<dbReference type="InterPro" id="IPR002123">
    <property type="entry name" value="Plipid/glycerol_acylTrfase"/>
</dbReference>
<accession>A0ABV8V162</accession>
<comment type="caution">
    <text evidence="2">The sequence shown here is derived from an EMBL/GenBank/DDBJ whole genome shotgun (WGS) entry which is preliminary data.</text>
</comment>
<name>A0ABV8V162_9GAMM</name>
<evidence type="ECO:0000313" key="3">
    <source>
        <dbReference type="Proteomes" id="UP001595840"/>
    </source>
</evidence>
<dbReference type="PANTHER" id="PTHR30068">
    <property type="entry name" value="URONATE ISOMERASE"/>
    <property type="match status" value="1"/>
</dbReference>
<reference evidence="3" key="1">
    <citation type="journal article" date="2019" name="Int. J. Syst. Evol. Microbiol.">
        <title>The Global Catalogue of Microorganisms (GCM) 10K type strain sequencing project: providing services to taxonomists for standard genome sequencing and annotation.</title>
        <authorList>
            <consortium name="The Broad Institute Genomics Platform"/>
            <consortium name="The Broad Institute Genome Sequencing Center for Infectious Disease"/>
            <person name="Wu L."/>
            <person name="Ma J."/>
        </authorList>
    </citation>
    <scope>NUCLEOTIDE SEQUENCE [LARGE SCALE GENOMIC DNA]</scope>
    <source>
        <strain evidence="3">CECT 8570</strain>
    </source>
</reference>